<dbReference type="SMART" id="SM00028">
    <property type="entry name" value="TPR"/>
    <property type="match status" value="4"/>
</dbReference>
<dbReference type="Gene3D" id="3.40.50.300">
    <property type="entry name" value="P-loop containing nucleotide triphosphate hydrolases"/>
    <property type="match status" value="1"/>
</dbReference>
<evidence type="ECO:0000259" key="3">
    <source>
        <dbReference type="Pfam" id="PF24809"/>
    </source>
</evidence>
<keyword evidence="1" id="KW-0802">TPR repeat</keyword>
<dbReference type="OrthoDB" id="6161812at2759"/>
<dbReference type="PROSITE" id="PS50005">
    <property type="entry name" value="TPR"/>
    <property type="match status" value="1"/>
</dbReference>
<dbReference type="PANTHER" id="PTHR35205">
    <property type="entry name" value="NB-ARC AND TPR DOMAIN PROTEIN"/>
    <property type="match status" value="1"/>
</dbReference>
<feature type="domain" description="DUF7779" evidence="4">
    <location>
        <begin position="494"/>
        <end position="583"/>
    </location>
</feature>
<comment type="caution">
    <text evidence="5">The sequence shown here is derived from an EMBL/GenBank/DDBJ whole genome shotgun (WGS) entry which is preliminary data.</text>
</comment>
<dbReference type="Pfam" id="PF00931">
    <property type="entry name" value="NB-ARC"/>
    <property type="match status" value="1"/>
</dbReference>
<dbReference type="Pfam" id="PF13424">
    <property type="entry name" value="TPR_12"/>
    <property type="match status" value="1"/>
</dbReference>
<dbReference type="InterPro" id="IPR056681">
    <property type="entry name" value="DUF7779"/>
</dbReference>
<dbReference type="InterPro" id="IPR056125">
    <property type="entry name" value="DUF7708"/>
</dbReference>
<name>A0A9P7YY37_9HELO</name>
<dbReference type="InterPro" id="IPR027417">
    <property type="entry name" value="P-loop_NTPase"/>
</dbReference>
<dbReference type="Pfam" id="PF24809">
    <property type="entry name" value="DUF7708"/>
    <property type="match status" value="1"/>
</dbReference>
<protein>
    <recommendedName>
        <fullName evidence="7">NB-ARC domain-containing protein</fullName>
    </recommendedName>
</protein>
<feature type="repeat" description="TPR" evidence="1">
    <location>
        <begin position="701"/>
        <end position="734"/>
    </location>
</feature>
<accession>A0A9P7YY37</accession>
<evidence type="ECO:0000259" key="2">
    <source>
        <dbReference type="Pfam" id="PF00931"/>
    </source>
</evidence>
<feature type="domain" description="NB-ARC" evidence="2">
    <location>
        <begin position="270"/>
        <end position="416"/>
    </location>
</feature>
<evidence type="ECO:0000256" key="1">
    <source>
        <dbReference type="PROSITE-ProRule" id="PRU00339"/>
    </source>
</evidence>
<evidence type="ECO:0008006" key="7">
    <source>
        <dbReference type="Google" id="ProtNLM"/>
    </source>
</evidence>
<dbReference type="GO" id="GO:0043531">
    <property type="term" value="F:ADP binding"/>
    <property type="evidence" value="ECO:0007669"/>
    <property type="project" value="InterPro"/>
</dbReference>
<dbReference type="PRINTS" id="PR00364">
    <property type="entry name" value="DISEASERSIST"/>
</dbReference>
<dbReference type="PANTHER" id="PTHR35205:SF1">
    <property type="entry name" value="ZU5 DOMAIN-CONTAINING PROTEIN"/>
    <property type="match status" value="1"/>
</dbReference>
<gene>
    <name evidence="5" type="ORF">BJ878DRAFT_544615</name>
</gene>
<reference evidence="5" key="1">
    <citation type="journal article" date="2021" name="IMA Fungus">
        <title>Genomic characterization of three marine fungi, including Emericellopsis atlantica sp. nov. with signatures of a generalist lifestyle and marine biomass degradation.</title>
        <authorList>
            <person name="Hagestad O.C."/>
            <person name="Hou L."/>
            <person name="Andersen J.H."/>
            <person name="Hansen E.H."/>
            <person name="Altermark B."/>
            <person name="Li C."/>
            <person name="Kuhnert E."/>
            <person name="Cox R.J."/>
            <person name="Crous P.W."/>
            <person name="Spatafora J.W."/>
            <person name="Lail K."/>
            <person name="Amirebrahimi M."/>
            <person name="Lipzen A."/>
            <person name="Pangilinan J."/>
            <person name="Andreopoulos W."/>
            <person name="Hayes R.D."/>
            <person name="Ng V."/>
            <person name="Grigoriev I.V."/>
            <person name="Jackson S.A."/>
            <person name="Sutton T.D.S."/>
            <person name="Dobson A.D.W."/>
            <person name="Rama T."/>
        </authorList>
    </citation>
    <scope>NUCLEOTIDE SEQUENCE</scope>
    <source>
        <strain evidence="5">TRa3180A</strain>
    </source>
</reference>
<dbReference type="AlphaFoldDB" id="A0A9P7YY37"/>
<keyword evidence="6" id="KW-1185">Reference proteome</keyword>
<dbReference type="Proteomes" id="UP000887226">
    <property type="component" value="Unassembled WGS sequence"/>
</dbReference>
<dbReference type="InterPro" id="IPR019734">
    <property type="entry name" value="TPR_rpt"/>
</dbReference>
<dbReference type="SUPFAM" id="SSF52540">
    <property type="entry name" value="P-loop containing nucleoside triphosphate hydrolases"/>
    <property type="match status" value="1"/>
</dbReference>
<evidence type="ECO:0000259" key="4">
    <source>
        <dbReference type="Pfam" id="PF25000"/>
    </source>
</evidence>
<dbReference type="SUPFAM" id="SSF48452">
    <property type="entry name" value="TPR-like"/>
    <property type="match status" value="1"/>
</dbReference>
<dbReference type="Gene3D" id="1.25.40.10">
    <property type="entry name" value="Tetratricopeptide repeat domain"/>
    <property type="match status" value="2"/>
</dbReference>
<evidence type="ECO:0000313" key="5">
    <source>
        <dbReference type="EMBL" id="KAG9242074.1"/>
    </source>
</evidence>
<dbReference type="InterPro" id="IPR002182">
    <property type="entry name" value="NB-ARC"/>
</dbReference>
<dbReference type="EMBL" id="MU254117">
    <property type="protein sequence ID" value="KAG9242074.1"/>
    <property type="molecule type" value="Genomic_DNA"/>
</dbReference>
<feature type="domain" description="DUF7708" evidence="3">
    <location>
        <begin position="76"/>
        <end position="209"/>
    </location>
</feature>
<sequence length="924" mass="104343">MSQSGSKNQRTSSPLWEKALERYREELQENDDYQDVIGFGSLDDLMNQAKTIEPLLPPERRSLSSMNRVGPKLKFVDHFAALIALYFGADAKLTALVWGSIRLMLTLASSAGDTLQNILDMLEELSLTLPRFKIYENTLPMNRELEAALIDVYTEVICFYARAIHFFRTHPHALLRRGAWEEFHKDFARTVQRIKRMSSTVEKEADLARMKIDEVKYKEVLDIMESLKDSKLHDEETRKVYVIPSGLNPRFWGRAMALKEVGDALYPKEESDGLQAFALYGMGGVGKTQIALQFANKHRGLYDTVLWISADTSISMGQSFRDIAQHLSLIKTEEEKQDAVAATMKVKTWLRETRSTWLLIFDNADDLEILRQAWPGDSRGSVLITTRDFDPARNPAPAGFHVQTFDDDTGSKMLLSLVGLEVSVPSNQEKAKAITNTLGGLPLALSQIGGFISQRKLPLQDFLPLYERNSAKIDSRKTGITDYEHTLSTVWEMSLSKLSGDSLKLLNLLAFFEPDCIPEMILIKSSKLLNNGEFVFLDDEMDLGDAEEVLLHAALINKNMEDATLSVHRLVQASVLRRLDEDQRSKYCDTTVQMLNWGFPDTWSQDIGHQFQAWTKCDKCLPHVNYLAKQITRYKISPNNPQQYGELLLRCSWSNLAFASAIDLSGLIDLDMNKPEKALMPFKTAFDIRQKLLSPDDPLIASSINNIAIAYTEVGNLDKAYANHEKAIEIRLRTQSGRIGNSYSNMSSLLLRMGKPNEAEEMLKKCPSLKDFTDDTFLQTGNPRFSGDMVLLSRIRARQGLLDDAMRLASKALTFRQTLLGNKLKTCDSFYDVAGLLCKQGKYASALALLLQLIAISESLKEGEGQLARANYKLAVVYKDKGMELESKACKDRAMEVRAKLRPEAAAAPFEEDEFMKLCPWMLW</sequence>
<proteinExistence type="predicted"/>
<dbReference type="InterPro" id="IPR011990">
    <property type="entry name" value="TPR-like_helical_dom_sf"/>
</dbReference>
<organism evidence="5 6">
    <name type="scientific">Calycina marina</name>
    <dbReference type="NCBI Taxonomy" id="1763456"/>
    <lineage>
        <taxon>Eukaryota</taxon>
        <taxon>Fungi</taxon>
        <taxon>Dikarya</taxon>
        <taxon>Ascomycota</taxon>
        <taxon>Pezizomycotina</taxon>
        <taxon>Leotiomycetes</taxon>
        <taxon>Helotiales</taxon>
        <taxon>Pezizellaceae</taxon>
        <taxon>Calycina</taxon>
    </lineage>
</organism>
<dbReference type="Pfam" id="PF25000">
    <property type="entry name" value="DUF7779"/>
    <property type="match status" value="1"/>
</dbReference>
<evidence type="ECO:0000313" key="6">
    <source>
        <dbReference type="Proteomes" id="UP000887226"/>
    </source>
</evidence>